<evidence type="ECO:0000256" key="3">
    <source>
        <dbReference type="ARBA" id="ARBA00022448"/>
    </source>
</evidence>
<feature type="domain" description="TonB C-terminal" evidence="10">
    <location>
        <begin position="152"/>
        <end position="218"/>
    </location>
</feature>
<comment type="caution">
    <text evidence="11">The sequence shown here is derived from an EMBL/GenBank/DDBJ whole genome shotgun (WGS) entry which is preliminary data.</text>
</comment>
<keyword evidence="4" id="KW-1003">Cell membrane</keyword>
<dbReference type="PANTHER" id="PTHR33446:SF2">
    <property type="entry name" value="PROTEIN TONB"/>
    <property type="match status" value="1"/>
</dbReference>
<evidence type="ECO:0000256" key="8">
    <source>
        <dbReference type="ARBA" id="ARBA00022989"/>
    </source>
</evidence>
<evidence type="ECO:0000313" key="12">
    <source>
        <dbReference type="Proteomes" id="UP000532746"/>
    </source>
</evidence>
<evidence type="ECO:0000256" key="6">
    <source>
        <dbReference type="ARBA" id="ARBA00022692"/>
    </source>
</evidence>
<dbReference type="InterPro" id="IPR006260">
    <property type="entry name" value="TonB/TolA_C"/>
</dbReference>
<sequence length="232" mass="25616">MLPLPILNVRLNACHEDWQQMTPVAQGHHCAQCNRTVIDFTTSSQADVDAAFRASPDGRVCGRFRAGQLTPTPPLRPKLRRFLVALVLVCGVGLSGREAVAQVVYDTARSKPYVQQPFGMVAEQMPVFKGGQEALLRFIGENIHWPDTAPKTLNGRIFIRFQITDVGAIRDVTVVKSLHPALDAEAVRVVQLLDGKFTPGRQNNRPVAVGYTVPITFEGTETQAPSHKRKLR</sequence>
<evidence type="ECO:0000256" key="7">
    <source>
        <dbReference type="ARBA" id="ARBA00022927"/>
    </source>
</evidence>
<name>A0A7W9SZV4_9BACT</name>
<dbReference type="GO" id="GO:0015031">
    <property type="term" value="P:protein transport"/>
    <property type="evidence" value="ECO:0007669"/>
    <property type="project" value="UniProtKB-KW"/>
</dbReference>
<evidence type="ECO:0000256" key="2">
    <source>
        <dbReference type="ARBA" id="ARBA00006555"/>
    </source>
</evidence>
<comment type="similarity">
    <text evidence="2">Belongs to the TonB family.</text>
</comment>
<keyword evidence="7" id="KW-0653">Protein transport</keyword>
<dbReference type="EMBL" id="JACHGG010000001">
    <property type="protein sequence ID" value="MBB6058098.1"/>
    <property type="molecule type" value="Genomic_DNA"/>
</dbReference>
<keyword evidence="3" id="KW-0813">Transport</keyword>
<evidence type="ECO:0000259" key="10">
    <source>
        <dbReference type="Pfam" id="PF03544"/>
    </source>
</evidence>
<dbReference type="NCBIfam" id="TIGR01352">
    <property type="entry name" value="tonB_Cterm"/>
    <property type="match status" value="1"/>
</dbReference>
<keyword evidence="9" id="KW-0472">Membrane</keyword>
<dbReference type="InterPro" id="IPR037682">
    <property type="entry name" value="TonB_C"/>
</dbReference>
<accession>A0A7W9SZV4</accession>
<evidence type="ECO:0000256" key="5">
    <source>
        <dbReference type="ARBA" id="ARBA00022519"/>
    </source>
</evidence>
<keyword evidence="6" id="KW-0812">Transmembrane</keyword>
<dbReference type="Gene3D" id="3.30.1150.10">
    <property type="match status" value="1"/>
</dbReference>
<dbReference type="AlphaFoldDB" id="A0A7W9SZV4"/>
<organism evidence="11 12">
    <name type="scientific">Hymenobacter luteus</name>
    <dbReference type="NCBI Taxonomy" id="1411122"/>
    <lineage>
        <taxon>Bacteria</taxon>
        <taxon>Pseudomonadati</taxon>
        <taxon>Bacteroidota</taxon>
        <taxon>Cytophagia</taxon>
        <taxon>Cytophagales</taxon>
        <taxon>Hymenobacteraceae</taxon>
        <taxon>Hymenobacter</taxon>
    </lineage>
</organism>
<dbReference type="SUPFAM" id="SSF74653">
    <property type="entry name" value="TolA/TonB C-terminal domain"/>
    <property type="match status" value="1"/>
</dbReference>
<reference evidence="11 12" key="1">
    <citation type="submission" date="2020-08" db="EMBL/GenBank/DDBJ databases">
        <title>Genomic Encyclopedia of Type Strains, Phase IV (KMG-IV): sequencing the most valuable type-strain genomes for metagenomic binning, comparative biology and taxonomic classification.</title>
        <authorList>
            <person name="Goeker M."/>
        </authorList>
    </citation>
    <scope>NUCLEOTIDE SEQUENCE [LARGE SCALE GENOMIC DNA]</scope>
    <source>
        <strain evidence="11 12">DSM 26718</strain>
    </source>
</reference>
<proteinExistence type="inferred from homology"/>
<evidence type="ECO:0000313" key="11">
    <source>
        <dbReference type="EMBL" id="MBB6058098.1"/>
    </source>
</evidence>
<dbReference type="GO" id="GO:0031992">
    <property type="term" value="F:energy transducer activity"/>
    <property type="evidence" value="ECO:0007669"/>
    <property type="project" value="TreeGrafter"/>
</dbReference>
<evidence type="ECO:0000256" key="1">
    <source>
        <dbReference type="ARBA" id="ARBA00004383"/>
    </source>
</evidence>
<protein>
    <submittedName>
        <fullName evidence="11">Protein TonB</fullName>
    </submittedName>
</protein>
<keyword evidence="8" id="KW-1133">Transmembrane helix</keyword>
<dbReference type="GO" id="GO:0055085">
    <property type="term" value="P:transmembrane transport"/>
    <property type="evidence" value="ECO:0007669"/>
    <property type="project" value="InterPro"/>
</dbReference>
<comment type="subcellular location">
    <subcellularLocation>
        <location evidence="1">Cell inner membrane</location>
        <topology evidence="1">Single-pass membrane protein</topology>
        <orientation evidence="1">Periplasmic side</orientation>
    </subcellularLocation>
</comment>
<keyword evidence="12" id="KW-1185">Reference proteome</keyword>
<gene>
    <name evidence="11" type="ORF">HNQ93_000928</name>
</gene>
<dbReference type="GO" id="GO:0098797">
    <property type="term" value="C:plasma membrane protein complex"/>
    <property type="evidence" value="ECO:0007669"/>
    <property type="project" value="TreeGrafter"/>
</dbReference>
<keyword evidence="5" id="KW-0997">Cell inner membrane</keyword>
<evidence type="ECO:0000256" key="4">
    <source>
        <dbReference type="ARBA" id="ARBA00022475"/>
    </source>
</evidence>
<dbReference type="Proteomes" id="UP000532746">
    <property type="component" value="Unassembled WGS sequence"/>
</dbReference>
<evidence type="ECO:0000256" key="9">
    <source>
        <dbReference type="ARBA" id="ARBA00023136"/>
    </source>
</evidence>
<dbReference type="Pfam" id="PF03544">
    <property type="entry name" value="TonB_C"/>
    <property type="match status" value="1"/>
</dbReference>
<dbReference type="InterPro" id="IPR051045">
    <property type="entry name" value="TonB-dependent_transducer"/>
</dbReference>
<dbReference type="PANTHER" id="PTHR33446">
    <property type="entry name" value="PROTEIN TONB-RELATED"/>
    <property type="match status" value="1"/>
</dbReference>
<dbReference type="RefSeq" id="WP_183401739.1">
    <property type="nucleotide sequence ID" value="NZ_JACHGG010000001.1"/>
</dbReference>